<dbReference type="InterPro" id="IPR003010">
    <property type="entry name" value="C-N_Hydrolase"/>
</dbReference>
<feature type="transmembrane region" description="Helical" evidence="9">
    <location>
        <begin position="477"/>
        <end position="495"/>
    </location>
</feature>
<dbReference type="Proteomes" id="UP001597295">
    <property type="component" value="Unassembled WGS sequence"/>
</dbReference>
<dbReference type="Pfam" id="PF20154">
    <property type="entry name" value="LNT_N"/>
    <property type="match status" value="1"/>
</dbReference>
<dbReference type="InterPro" id="IPR045378">
    <property type="entry name" value="LNT_N"/>
</dbReference>
<dbReference type="PANTHER" id="PTHR38686:SF1">
    <property type="entry name" value="APOLIPOPROTEIN N-ACYLTRANSFERASE"/>
    <property type="match status" value="1"/>
</dbReference>
<keyword evidence="4 9" id="KW-0808">Transferase</keyword>
<sequence length="503" mass="54804">MKLSVLTGWRRHGLAALLGLFSAGMFPPFGITPLLLLYGALYWMVAPQAGAKHGLRTVFATAWWFFLGQFTSGLYWIANALLIPPADFLWLLPLAVVAIPAGLALFPAIILTLWSRIEGRSALGFAVALMLAELARGHLLTGFPWNLAGYAFPHILALQQLASVGGAYLLSFLAILLGVLPAALDRRAMAAWVLLLALPLAWGSWRLEQTVVASTDTMIRIIQPNIPQHQKWDPALQAANFRDHVALSRRPSSKPLAAVIWGETATGYPVEIVEDARRAATAAVPPGGSLITGTIRYLTRDRPPTVTNGMVVLDQDGSLLGAFDKFHLVPFGEYVPGRRWLPLPAVAADGLDFTAGTGPRTLRVPGLPAFAPLICYEVIFPGAVIDEADRPSWLLNLTNDGWYGYSTGPFQHFHITALRAIEEGMPMVRVANTGISGMVDPLGRTLAKIGLSERGILDLDLPKALESPTFYGRYRDLPLALALFAAMAIVACRLYRRHQREEK</sequence>
<keyword evidence="5 9" id="KW-0812">Transmembrane</keyword>
<dbReference type="PROSITE" id="PS50263">
    <property type="entry name" value="CN_HYDROLASE"/>
    <property type="match status" value="1"/>
</dbReference>
<keyword evidence="6 9" id="KW-1133">Transmembrane helix</keyword>
<dbReference type="Pfam" id="PF00795">
    <property type="entry name" value="CN_hydrolase"/>
    <property type="match status" value="1"/>
</dbReference>
<proteinExistence type="inferred from homology"/>
<feature type="transmembrane region" description="Helical" evidence="9">
    <location>
        <begin position="20"/>
        <end position="45"/>
    </location>
</feature>
<feature type="transmembrane region" description="Helical" evidence="9">
    <location>
        <begin position="57"/>
        <end position="78"/>
    </location>
</feature>
<protein>
    <recommendedName>
        <fullName evidence="9">Apolipoprotein N-acyltransferase</fullName>
        <shortName evidence="9">ALP N-acyltransferase</shortName>
        <ecNumber evidence="9">2.3.1.269</ecNumber>
    </recommendedName>
</protein>
<feature type="transmembrane region" description="Helical" evidence="9">
    <location>
        <begin position="161"/>
        <end position="182"/>
    </location>
</feature>
<dbReference type="PANTHER" id="PTHR38686">
    <property type="entry name" value="APOLIPOPROTEIN N-ACYLTRANSFERASE"/>
    <property type="match status" value="1"/>
</dbReference>
<evidence type="ECO:0000256" key="2">
    <source>
        <dbReference type="ARBA" id="ARBA00010065"/>
    </source>
</evidence>
<dbReference type="EMBL" id="JBHUIP010000003">
    <property type="protein sequence ID" value="MFD2261800.1"/>
    <property type="molecule type" value="Genomic_DNA"/>
</dbReference>
<evidence type="ECO:0000313" key="11">
    <source>
        <dbReference type="EMBL" id="MFD2261800.1"/>
    </source>
</evidence>
<dbReference type="SUPFAM" id="SSF56317">
    <property type="entry name" value="Carbon-nitrogen hydrolase"/>
    <property type="match status" value="1"/>
</dbReference>
<dbReference type="EC" id="2.3.1.269" evidence="9"/>
<organism evidence="11 12">
    <name type="scientific">Lacibacterium aquatile</name>
    <dbReference type="NCBI Taxonomy" id="1168082"/>
    <lineage>
        <taxon>Bacteria</taxon>
        <taxon>Pseudomonadati</taxon>
        <taxon>Pseudomonadota</taxon>
        <taxon>Alphaproteobacteria</taxon>
        <taxon>Rhodospirillales</taxon>
        <taxon>Rhodospirillaceae</taxon>
    </lineage>
</organism>
<feature type="transmembrane region" description="Helical" evidence="9">
    <location>
        <begin position="189"/>
        <end position="205"/>
    </location>
</feature>
<evidence type="ECO:0000256" key="5">
    <source>
        <dbReference type="ARBA" id="ARBA00022692"/>
    </source>
</evidence>
<comment type="caution">
    <text evidence="11">The sequence shown here is derived from an EMBL/GenBank/DDBJ whole genome shotgun (WGS) entry which is preliminary data.</text>
</comment>
<gene>
    <name evidence="9 11" type="primary">lnt</name>
    <name evidence="11" type="ORF">ACFSM5_02805</name>
</gene>
<comment type="subcellular location">
    <subcellularLocation>
        <location evidence="1 9">Cell membrane</location>
        <topology evidence="1 9">Multi-pass membrane protein</topology>
    </subcellularLocation>
</comment>
<keyword evidence="8 9" id="KW-0012">Acyltransferase</keyword>
<dbReference type="Gene3D" id="3.60.110.10">
    <property type="entry name" value="Carbon-nitrogen hydrolase"/>
    <property type="match status" value="1"/>
</dbReference>
<dbReference type="CDD" id="cd07571">
    <property type="entry name" value="ALP_N-acyl_transferase"/>
    <property type="match status" value="1"/>
</dbReference>
<evidence type="ECO:0000256" key="1">
    <source>
        <dbReference type="ARBA" id="ARBA00004651"/>
    </source>
</evidence>
<dbReference type="InterPro" id="IPR004563">
    <property type="entry name" value="Apolipo_AcylTrfase"/>
</dbReference>
<evidence type="ECO:0000256" key="3">
    <source>
        <dbReference type="ARBA" id="ARBA00022475"/>
    </source>
</evidence>
<feature type="transmembrane region" description="Helical" evidence="9">
    <location>
        <begin position="90"/>
        <end position="114"/>
    </location>
</feature>
<evidence type="ECO:0000313" key="12">
    <source>
        <dbReference type="Proteomes" id="UP001597295"/>
    </source>
</evidence>
<dbReference type="RefSeq" id="WP_379874714.1">
    <property type="nucleotide sequence ID" value="NZ_JBHUIP010000003.1"/>
</dbReference>
<feature type="transmembrane region" description="Helical" evidence="9">
    <location>
        <begin position="121"/>
        <end position="141"/>
    </location>
</feature>
<name>A0ABW5DM46_9PROT</name>
<dbReference type="HAMAP" id="MF_01148">
    <property type="entry name" value="Lnt"/>
    <property type="match status" value="1"/>
</dbReference>
<dbReference type="GO" id="GO:0016746">
    <property type="term" value="F:acyltransferase activity"/>
    <property type="evidence" value="ECO:0007669"/>
    <property type="project" value="UniProtKB-KW"/>
</dbReference>
<accession>A0ABW5DM46</accession>
<evidence type="ECO:0000256" key="8">
    <source>
        <dbReference type="ARBA" id="ARBA00023315"/>
    </source>
</evidence>
<evidence type="ECO:0000256" key="6">
    <source>
        <dbReference type="ARBA" id="ARBA00022989"/>
    </source>
</evidence>
<evidence type="ECO:0000256" key="7">
    <source>
        <dbReference type="ARBA" id="ARBA00023136"/>
    </source>
</evidence>
<comment type="similarity">
    <text evidence="2 9">Belongs to the CN hydrolase family. Apolipoprotein N-acyltransferase subfamily.</text>
</comment>
<comment type="pathway">
    <text evidence="9">Protein modification; lipoprotein biosynthesis (N-acyl transfer).</text>
</comment>
<reference evidence="12" key="1">
    <citation type="journal article" date="2019" name="Int. J. Syst. Evol. Microbiol.">
        <title>The Global Catalogue of Microorganisms (GCM) 10K type strain sequencing project: providing services to taxonomists for standard genome sequencing and annotation.</title>
        <authorList>
            <consortium name="The Broad Institute Genomics Platform"/>
            <consortium name="The Broad Institute Genome Sequencing Center for Infectious Disease"/>
            <person name="Wu L."/>
            <person name="Ma J."/>
        </authorList>
    </citation>
    <scope>NUCLEOTIDE SEQUENCE [LARGE SCALE GENOMIC DNA]</scope>
    <source>
        <strain evidence="12">CGMCC 1.19062</strain>
    </source>
</reference>
<evidence type="ECO:0000256" key="4">
    <source>
        <dbReference type="ARBA" id="ARBA00022679"/>
    </source>
</evidence>
<dbReference type="NCBIfam" id="TIGR00546">
    <property type="entry name" value="lnt"/>
    <property type="match status" value="1"/>
</dbReference>
<evidence type="ECO:0000259" key="10">
    <source>
        <dbReference type="PROSITE" id="PS50263"/>
    </source>
</evidence>
<feature type="domain" description="CN hydrolase" evidence="10">
    <location>
        <begin position="222"/>
        <end position="463"/>
    </location>
</feature>
<evidence type="ECO:0000256" key="9">
    <source>
        <dbReference type="HAMAP-Rule" id="MF_01148"/>
    </source>
</evidence>
<comment type="function">
    <text evidence="9">Catalyzes the phospholipid dependent N-acylation of the N-terminal cysteine of apolipoprotein, the last step in lipoprotein maturation.</text>
</comment>
<keyword evidence="7 9" id="KW-0472">Membrane</keyword>
<dbReference type="InterPro" id="IPR036526">
    <property type="entry name" value="C-N_Hydrolase_sf"/>
</dbReference>
<keyword evidence="12" id="KW-1185">Reference proteome</keyword>
<comment type="catalytic activity">
    <reaction evidence="9">
        <text>N-terminal S-1,2-diacyl-sn-glyceryl-L-cysteinyl-[lipoprotein] + a glycerophospholipid = N-acyl-S-1,2-diacyl-sn-glyceryl-L-cysteinyl-[lipoprotein] + a 2-acyl-sn-glycero-3-phospholipid + H(+)</text>
        <dbReference type="Rhea" id="RHEA:48228"/>
        <dbReference type="Rhea" id="RHEA-COMP:14681"/>
        <dbReference type="Rhea" id="RHEA-COMP:14684"/>
        <dbReference type="ChEBI" id="CHEBI:15378"/>
        <dbReference type="ChEBI" id="CHEBI:136912"/>
        <dbReference type="ChEBI" id="CHEBI:140656"/>
        <dbReference type="ChEBI" id="CHEBI:140657"/>
        <dbReference type="ChEBI" id="CHEBI:140660"/>
        <dbReference type="EC" id="2.3.1.269"/>
    </reaction>
</comment>
<keyword evidence="3 9" id="KW-1003">Cell membrane</keyword>